<feature type="compositionally biased region" description="Low complexity" evidence="1">
    <location>
        <begin position="240"/>
        <end position="259"/>
    </location>
</feature>
<gene>
    <name evidence="3" type="ORF">BT62DRAFT_1003043</name>
</gene>
<dbReference type="PANTHER" id="PTHR43591:SF24">
    <property type="entry name" value="2-METHOXY-6-POLYPRENYL-1,4-BENZOQUINOL METHYLASE, MITOCHONDRIAL"/>
    <property type="match status" value="1"/>
</dbReference>
<dbReference type="PANTHER" id="PTHR43591">
    <property type="entry name" value="METHYLTRANSFERASE"/>
    <property type="match status" value="1"/>
</dbReference>
<name>A0A9P7VXP1_9AGAR</name>
<feature type="region of interest" description="Disordered" evidence="1">
    <location>
        <begin position="536"/>
        <end position="612"/>
    </location>
</feature>
<dbReference type="OrthoDB" id="2013972at2759"/>
<protein>
    <recommendedName>
        <fullName evidence="2">Methyltransferase domain-containing protein</fullName>
    </recommendedName>
</protein>
<dbReference type="RefSeq" id="XP_043042961.1">
    <property type="nucleotide sequence ID" value="XM_043176896.1"/>
</dbReference>
<keyword evidence="4" id="KW-1185">Reference proteome</keyword>
<accession>A0A9P7VXP1</accession>
<dbReference type="Pfam" id="PF13649">
    <property type="entry name" value="Methyltransf_25"/>
    <property type="match status" value="1"/>
</dbReference>
<feature type="compositionally biased region" description="Low complexity" evidence="1">
    <location>
        <begin position="99"/>
        <end position="113"/>
    </location>
</feature>
<sequence>MSSRAASGRRRLQSGNTSSSKSKQLKATTAASTEGHAEKSFLSALRPLRPTGSAQYAPPLLLTSPMPSTSYAPGPAPQPVHTDNEDSALPPSPMSNAQPRSPLGLVPPLSSVPDNTLRVLSPLRKDDNIIMPTPPPPLLESWAESSDSGSVTSDTSSHSSMDVNAPTSYFSHSSGSTDSQPTASPSSFVFPSSRSRAHPSSPPPKFKLKPKKDKGKQVETRVHPVVSDPPHSQSPEPYTSILGSSGSSSKSLSPHSHNSTEVGSSFVFPLSRSRAHPSSPPPMLKLPLKKKSRSSANSDRHGDSHRRFMGIPLNRKKKPSQDQSADTASDLSASDPSSSRPSSVDTTSYIGSTSFSIDPQWASTSSPSKRDSYPLDPYDSILLEQDRLGTGLLKHLNSVDGPSFHHYGNNPPATVLDLGCGEGHWMLDAAVAWKGYGTKVTGFDMVDITKSLRAAAAQNGVSENISFVKGHFLKNELPFPSDSFDLVRMSNLTYAIPFEKWEFVLREACRVLTVGGRLELIDDHVFFPYGKPALPTAPLDESSDADSLARYSQLHPDSDRVDPITEEEEEEEEEEDYDVEEEEASDTATLNGKRHDTSLSTPTSGPSNSVSSSLLPAEFHADPWTDQASAARELESLFEHLHNTRYEIHLCPSQFIVEMLQEIFGHSREVRTMHLTLAPPDPGPEKGRPPDEVHQLTHAPGLMLWPSTLIPLPRTEIEVHALKHPRVLLSLKAALMSYAVEIAEEDDVDEEVVRESLWDYEGFLHERFNPPQYIHGSVDHIPQATSYTRQDSDNRSTRDSIFSVGSLSSEGRSAMQEYQSELRDHLAWSLEDTRVSPPPRQHIPHPQDDSHTRTAAPSILTLPSFATVSPTDATAPPDYSRYEPTHVRTFHVFEAIKMDETLLGAAI</sequence>
<evidence type="ECO:0000313" key="3">
    <source>
        <dbReference type="EMBL" id="KAG7449461.1"/>
    </source>
</evidence>
<feature type="compositionally biased region" description="Low complexity" evidence="1">
    <location>
        <begin position="58"/>
        <end position="70"/>
    </location>
</feature>
<feature type="compositionally biased region" description="Basic residues" evidence="1">
    <location>
        <begin position="307"/>
        <end position="318"/>
    </location>
</feature>
<organism evidence="3 4">
    <name type="scientific">Guyanagaster necrorhizus</name>
    <dbReference type="NCBI Taxonomy" id="856835"/>
    <lineage>
        <taxon>Eukaryota</taxon>
        <taxon>Fungi</taxon>
        <taxon>Dikarya</taxon>
        <taxon>Basidiomycota</taxon>
        <taxon>Agaricomycotina</taxon>
        <taxon>Agaricomycetes</taxon>
        <taxon>Agaricomycetidae</taxon>
        <taxon>Agaricales</taxon>
        <taxon>Marasmiineae</taxon>
        <taxon>Physalacriaceae</taxon>
        <taxon>Guyanagaster</taxon>
    </lineage>
</organism>
<reference evidence="3" key="1">
    <citation type="submission" date="2020-11" db="EMBL/GenBank/DDBJ databases">
        <title>Adaptations for nitrogen fixation in a non-lichenized fungal sporocarp promotes dispersal by wood-feeding termites.</title>
        <authorList>
            <consortium name="DOE Joint Genome Institute"/>
            <person name="Koch R.A."/>
            <person name="Yoon G."/>
            <person name="Arayal U."/>
            <person name="Lail K."/>
            <person name="Amirebrahimi M."/>
            <person name="Labutti K."/>
            <person name="Lipzen A."/>
            <person name="Riley R."/>
            <person name="Barry K."/>
            <person name="Henrissat B."/>
            <person name="Grigoriev I.V."/>
            <person name="Herr J.R."/>
            <person name="Aime M.C."/>
        </authorList>
    </citation>
    <scope>NUCLEOTIDE SEQUENCE</scope>
    <source>
        <strain evidence="3">MCA 3950</strain>
    </source>
</reference>
<feature type="compositionally biased region" description="Low complexity" evidence="1">
    <location>
        <begin position="145"/>
        <end position="160"/>
    </location>
</feature>
<feature type="domain" description="Methyltransferase" evidence="2">
    <location>
        <begin position="415"/>
        <end position="516"/>
    </location>
</feature>
<dbReference type="AlphaFoldDB" id="A0A9P7VXP1"/>
<evidence type="ECO:0000256" key="1">
    <source>
        <dbReference type="SAM" id="MobiDB-lite"/>
    </source>
</evidence>
<feature type="compositionally biased region" description="Low complexity" evidence="1">
    <location>
        <begin position="600"/>
        <end position="612"/>
    </location>
</feature>
<feature type="region of interest" description="Disordered" evidence="1">
    <location>
        <begin position="786"/>
        <end position="808"/>
    </location>
</feature>
<feature type="compositionally biased region" description="Polar residues" evidence="1">
    <location>
        <begin position="161"/>
        <end position="182"/>
    </location>
</feature>
<dbReference type="SUPFAM" id="SSF53335">
    <property type="entry name" value="S-adenosyl-L-methionine-dependent methyltransferases"/>
    <property type="match status" value="1"/>
</dbReference>
<evidence type="ECO:0000259" key="2">
    <source>
        <dbReference type="Pfam" id="PF13649"/>
    </source>
</evidence>
<feature type="compositionally biased region" description="Acidic residues" evidence="1">
    <location>
        <begin position="564"/>
        <end position="585"/>
    </location>
</feature>
<comment type="caution">
    <text evidence="3">The sequence shown here is derived from an EMBL/GenBank/DDBJ whole genome shotgun (WGS) entry which is preliminary data.</text>
</comment>
<feature type="compositionally biased region" description="Polar residues" evidence="1">
    <location>
        <begin position="799"/>
        <end position="808"/>
    </location>
</feature>
<proteinExistence type="predicted"/>
<feature type="compositionally biased region" description="Low complexity" evidence="1">
    <location>
        <begin position="183"/>
        <end position="194"/>
    </location>
</feature>
<dbReference type="InterPro" id="IPR029063">
    <property type="entry name" value="SAM-dependent_MTases_sf"/>
</dbReference>
<dbReference type="GeneID" id="66099183"/>
<dbReference type="Proteomes" id="UP000812287">
    <property type="component" value="Unassembled WGS sequence"/>
</dbReference>
<dbReference type="InterPro" id="IPR041698">
    <property type="entry name" value="Methyltransf_25"/>
</dbReference>
<dbReference type="Gene3D" id="3.40.50.150">
    <property type="entry name" value="Vaccinia Virus protein VP39"/>
    <property type="match status" value="1"/>
</dbReference>
<dbReference type="GO" id="GO:0008168">
    <property type="term" value="F:methyltransferase activity"/>
    <property type="evidence" value="ECO:0007669"/>
    <property type="project" value="TreeGrafter"/>
</dbReference>
<feature type="compositionally biased region" description="Polar residues" evidence="1">
    <location>
        <begin position="13"/>
        <end position="32"/>
    </location>
</feature>
<feature type="compositionally biased region" description="Low complexity" evidence="1">
    <location>
        <begin position="321"/>
        <end position="346"/>
    </location>
</feature>
<evidence type="ECO:0000313" key="4">
    <source>
        <dbReference type="Proteomes" id="UP000812287"/>
    </source>
</evidence>
<feature type="region of interest" description="Disordered" evidence="1">
    <location>
        <begin position="1"/>
        <end position="346"/>
    </location>
</feature>
<feature type="region of interest" description="Disordered" evidence="1">
    <location>
        <begin position="833"/>
        <end position="853"/>
    </location>
</feature>
<dbReference type="CDD" id="cd02440">
    <property type="entry name" value="AdoMet_MTases"/>
    <property type="match status" value="1"/>
</dbReference>
<dbReference type="EMBL" id="MU250528">
    <property type="protein sequence ID" value="KAG7449461.1"/>
    <property type="molecule type" value="Genomic_DNA"/>
</dbReference>